<evidence type="ECO:0000256" key="2">
    <source>
        <dbReference type="ARBA" id="ARBA00023125"/>
    </source>
</evidence>
<gene>
    <name evidence="5" type="ORF">J2Z66_002332</name>
</gene>
<proteinExistence type="predicted"/>
<keyword evidence="3" id="KW-0804">Transcription</keyword>
<dbReference type="SMART" id="SM00345">
    <property type="entry name" value="HTH_GNTR"/>
    <property type="match status" value="1"/>
</dbReference>
<protein>
    <submittedName>
        <fullName evidence="5">Multiple sugar transport system substrate-binding protein</fullName>
    </submittedName>
</protein>
<dbReference type="RefSeq" id="WP_209971491.1">
    <property type="nucleotide sequence ID" value="NZ_JAGGLB010000006.1"/>
</dbReference>
<dbReference type="InterPro" id="IPR000524">
    <property type="entry name" value="Tscrpt_reg_HTH_GntR"/>
</dbReference>
<keyword evidence="2" id="KW-0238">DNA-binding</keyword>
<organism evidence="5 6">
    <name type="scientific">Paenibacillus eucommiae</name>
    <dbReference type="NCBI Taxonomy" id="1355755"/>
    <lineage>
        <taxon>Bacteria</taxon>
        <taxon>Bacillati</taxon>
        <taxon>Bacillota</taxon>
        <taxon>Bacilli</taxon>
        <taxon>Bacillales</taxon>
        <taxon>Paenibacillaceae</taxon>
        <taxon>Paenibacillus</taxon>
    </lineage>
</organism>
<keyword evidence="6" id="KW-1185">Reference proteome</keyword>
<dbReference type="Proteomes" id="UP001519287">
    <property type="component" value="Unassembled WGS sequence"/>
</dbReference>
<keyword evidence="1" id="KW-0805">Transcription regulation</keyword>
<dbReference type="PANTHER" id="PTHR43649:SF12">
    <property type="entry name" value="DIACETYLCHITOBIOSE BINDING PROTEIN DASA"/>
    <property type="match status" value="1"/>
</dbReference>
<dbReference type="InterPro" id="IPR006059">
    <property type="entry name" value="SBP"/>
</dbReference>
<dbReference type="PROSITE" id="PS50949">
    <property type="entry name" value="HTH_GNTR"/>
    <property type="match status" value="1"/>
</dbReference>
<comment type="caution">
    <text evidence="5">The sequence shown here is derived from an EMBL/GenBank/DDBJ whole genome shotgun (WGS) entry which is preliminary data.</text>
</comment>
<feature type="domain" description="HTH gntR-type" evidence="4">
    <location>
        <begin position="13"/>
        <end position="81"/>
    </location>
</feature>
<dbReference type="CDD" id="cd07377">
    <property type="entry name" value="WHTH_GntR"/>
    <property type="match status" value="1"/>
</dbReference>
<dbReference type="Gene3D" id="3.40.190.10">
    <property type="entry name" value="Periplasmic binding protein-like II"/>
    <property type="match status" value="1"/>
</dbReference>
<evidence type="ECO:0000313" key="6">
    <source>
        <dbReference type="Proteomes" id="UP001519287"/>
    </source>
</evidence>
<dbReference type="InterPro" id="IPR036390">
    <property type="entry name" value="WH_DNA-bd_sf"/>
</dbReference>
<dbReference type="SUPFAM" id="SSF46785">
    <property type="entry name" value="Winged helix' DNA-binding domain"/>
    <property type="match status" value="1"/>
</dbReference>
<dbReference type="Pfam" id="PF13416">
    <property type="entry name" value="SBP_bac_8"/>
    <property type="match status" value="1"/>
</dbReference>
<dbReference type="EMBL" id="JAGGLB010000006">
    <property type="protein sequence ID" value="MBP1990726.1"/>
    <property type="molecule type" value="Genomic_DNA"/>
</dbReference>
<keyword evidence="5" id="KW-0813">Transport</keyword>
<accession>A0ABS4IT31</accession>
<evidence type="ECO:0000256" key="3">
    <source>
        <dbReference type="ARBA" id="ARBA00023163"/>
    </source>
</evidence>
<dbReference type="PANTHER" id="PTHR43649">
    <property type="entry name" value="ARABINOSE-BINDING PROTEIN-RELATED"/>
    <property type="match status" value="1"/>
</dbReference>
<evidence type="ECO:0000256" key="1">
    <source>
        <dbReference type="ARBA" id="ARBA00023015"/>
    </source>
</evidence>
<evidence type="ECO:0000259" key="4">
    <source>
        <dbReference type="PROSITE" id="PS50949"/>
    </source>
</evidence>
<keyword evidence="5" id="KW-0762">Sugar transport</keyword>
<dbReference type="SUPFAM" id="SSF53850">
    <property type="entry name" value="Periplasmic binding protein-like II"/>
    <property type="match status" value="1"/>
</dbReference>
<sequence>MDSTAKTSRKSFHSRLRHMVDSLRADILNGTYAPGELLPSERKLAEQFRLSNKSVRIGLETLISHGFIHKVDRVGSRVSEGTPEGVSLSFGYSTTIERDFSLSSLLEDFRSLHPSIRVKAMPIKSTSDYMSTVKEYMENGILDIFTLNNLDFQHSCDNSCRDILEPLDWDKEQYRFAQDAFVSEEALFARPVLFSPIVIAYNRSHFREAGVPEPDGSWNWSDMIQHASALTVPGKRHGFYFYLLSDNRWPAFLLLSGMRFEADSGGGYELAGSRMLESIRLSKQLIDNRNIFPNYLSENSDDVNELFRQGKVSMIMTNYMTINDFKHTDLDYDISPLPHLYEPRSLLNVIGVAVSRSSKEKEAAKLLADYFASPRAQQIIRAKTLSLPSRKVIAESPVEEPDGMNRPSRYFLFREIMASYRLHRELNLSPEAFNALRQLLKQYWFGFIDEVVLCELTKEMLNRE</sequence>
<name>A0ABS4IT31_9BACL</name>
<dbReference type="Pfam" id="PF00392">
    <property type="entry name" value="GntR"/>
    <property type="match status" value="1"/>
</dbReference>
<dbReference type="InterPro" id="IPR050490">
    <property type="entry name" value="Bact_solute-bd_prot1"/>
</dbReference>
<evidence type="ECO:0000313" key="5">
    <source>
        <dbReference type="EMBL" id="MBP1990726.1"/>
    </source>
</evidence>
<dbReference type="Gene3D" id="1.10.10.10">
    <property type="entry name" value="Winged helix-like DNA-binding domain superfamily/Winged helix DNA-binding domain"/>
    <property type="match status" value="1"/>
</dbReference>
<reference evidence="5 6" key="1">
    <citation type="submission" date="2021-03" db="EMBL/GenBank/DDBJ databases">
        <title>Genomic Encyclopedia of Type Strains, Phase IV (KMG-IV): sequencing the most valuable type-strain genomes for metagenomic binning, comparative biology and taxonomic classification.</title>
        <authorList>
            <person name="Goeker M."/>
        </authorList>
    </citation>
    <scope>NUCLEOTIDE SEQUENCE [LARGE SCALE GENOMIC DNA]</scope>
    <source>
        <strain evidence="5 6">DSM 26048</strain>
    </source>
</reference>
<dbReference type="InterPro" id="IPR036388">
    <property type="entry name" value="WH-like_DNA-bd_sf"/>
</dbReference>